<protein>
    <submittedName>
        <fullName evidence="1">Uncharacterized protein</fullName>
    </submittedName>
</protein>
<proteinExistence type="predicted"/>
<reference evidence="2" key="1">
    <citation type="journal article" date="2023" name="G3 (Bethesda)">
        <title>Genome assembly and association tests identify interacting loci associated with vigor, precocity, and sex in interspecific pistachio rootstocks.</title>
        <authorList>
            <person name="Palmer W."/>
            <person name="Jacygrad E."/>
            <person name="Sagayaradj S."/>
            <person name="Cavanaugh K."/>
            <person name="Han R."/>
            <person name="Bertier L."/>
            <person name="Beede B."/>
            <person name="Kafkas S."/>
            <person name="Golino D."/>
            <person name="Preece J."/>
            <person name="Michelmore R."/>
        </authorList>
    </citation>
    <scope>NUCLEOTIDE SEQUENCE [LARGE SCALE GENOMIC DNA]</scope>
</reference>
<accession>A0ACC1B9D0</accession>
<gene>
    <name evidence="1" type="ORF">Patl1_15600</name>
</gene>
<dbReference type="Proteomes" id="UP001164250">
    <property type="component" value="Chromosome 6"/>
</dbReference>
<dbReference type="EMBL" id="CM047902">
    <property type="protein sequence ID" value="KAJ0095477.1"/>
    <property type="molecule type" value="Genomic_DNA"/>
</dbReference>
<evidence type="ECO:0000313" key="2">
    <source>
        <dbReference type="Proteomes" id="UP001164250"/>
    </source>
</evidence>
<name>A0ACC1B9D0_9ROSI</name>
<keyword evidence="2" id="KW-1185">Reference proteome</keyword>
<comment type="caution">
    <text evidence="1">The sequence shown here is derived from an EMBL/GenBank/DDBJ whole genome shotgun (WGS) entry which is preliminary data.</text>
</comment>
<sequence length="216" mass="24696">MVNRRIGGKKGWIEEFLTDGHICTLSLLTLIAALISLVSLCPSLNNCLPALDSIERFHISAFLLFVLAQNILEAEGPWFKSFIFNALMVYICEMLIDIIKHSFLAKFNGIKPIAYSEYLEDLCKQTLNIKTEHGKKILTFVPLAPACVVIRVLTPVFAARLPCNPLPLRLFWIFFLSAITYVMLTSLKVMIGMGLQKHATWYVERCRKRKHHLHYD</sequence>
<evidence type="ECO:0000313" key="1">
    <source>
        <dbReference type="EMBL" id="KAJ0095477.1"/>
    </source>
</evidence>
<organism evidence="1 2">
    <name type="scientific">Pistacia atlantica</name>
    <dbReference type="NCBI Taxonomy" id="434234"/>
    <lineage>
        <taxon>Eukaryota</taxon>
        <taxon>Viridiplantae</taxon>
        <taxon>Streptophyta</taxon>
        <taxon>Embryophyta</taxon>
        <taxon>Tracheophyta</taxon>
        <taxon>Spermatophyta</taxon>
        <taxon>Magnoliopsida</taxon>
        <taxon>eudicotyledons</taxon>
        <taxon>Gunneridae</taxon>
        <taxon>Pentapetalae</taxon>
        <taxon>rosids</taxon>
        <taxon>malvids</taxon>
        <taxon>Sapindales</taxon>
        <taxon>Anacardiaceae</taxon>
        <taxon>Pistacia</taxon>
    </lineage>
</organism>